<evidence type="ECO:0000313" key="1">
    <source>
        <dbReference type="EMBL" id="KIJ64216.1"/>
    </source>
</evidence>
<sequence>MNNLGTSAMQGTLGCFDDGKSQVLHGKICDSVTHTRIQLDWGFASLISRIV</sequence>
<reference evidence="1 2" key="1">
    <citation type="submission" date="2014-04" db="EMBL/GenBank/DDBJ databases">
        <title>Evolutionary Origins and Diversification of the Mycorrhizal Mutualists.</title>
        <authorList>
            <consortium name="DOE Joint Genome Institute"/>
            <consortium name="Mycorrhizal Genomics Consortium"/>
            <person name="Kohler A."/>
            <person name="Kuo A."/>
            <person name="Nagy L.G."/>
            <person name="Floudas D."/>
            <person name="Copeland A."/>
            <person name="Barry K.W."/>
            <person name="Cichocki N."/>
            <person name="Veneault-Fourrey C."/>
            <person name="LaButti K."/>
            <person name="Lindquist E.A."/>
            <person name="Lipzen A."/>
            <person name="Lundell T."/>
            <person name="Morin E."/>
            <person name="Murat C."/>
            <person name="Riley R."/>
            <person name="Ohm R."/>
            <person name="Sun H."/>
            <person name="Tunlid A."/>
            <person name="Henrissat B."/>
            <person name="Grigoriev I.V."/>
            <person name="Hibbett D.S."/>
            <person name="Martin F."/>
        </authorList>
    </citation>
    <scope>NUCLEOTIDE SEQUENCE [LARGE SCALE GENOMIC DNA]</scope>
    <source>
        <strain evidence="1 2">MD-312</strain>
    </source>
</reference>
<dbReference type="EMBL" id="KN839847">
    <property type="protein sequence ID" value="KIJ64216.1"/>
    <property type="molecule type" value="Genomic_DNA"/>
</dbReference>
<dbReference type="Proteomes" id="UP000053820">
    <property type="component" value="Unassembled WGS sequence"/>
</dbReference>
<accession>A0A0C9WEU4</accession>
<organism evidence="1 2">
    <name type="scientific">Hydnomerulius pinastri MD-312</name>
    <dbReference type="NCBI Taxonomy" id="994086"/>
    <lineage>
        <taxon>Eukaryota</taxon>
        <taxon>Fungi</taxon>
        <taxon>Dikarya</taxon>
        <taxon>Basidiomycota</taxon>
        <taxon>Agaricomycotina</taxon>
        <taxon>Agaricomycetes</taxon>
        <taxon>Agaricomycetidae</taxon>
        <taxon>Boletales</taxon>
        <taxon>Boletales incertae sedis</taxon>
        <taxon>Leucogyrophana</taxon>
    </lineage>
</organism>
<keyword evidence="2" id="KW-1185">Reference proteome</keyword>
<dbReference type="AlphaFoldDB" id="A0A0C9WEU4"/>
<proteinExistence type="predicted"/>
<gene>
    <name evidence="1" type="ORF">HYDPIDRAFT_112174</name>
</gene>
<dbReference type="HOGENOM" id="CLU_3106653_0_0_1"/>
<protein>
    <submittedName>
        <fullName evidence="1">Uncharacterized protein</fullName>
    </submittedName>
</protein>
<evidence type="ECO:0000313" key="2">
    <source>
        <dbReference type="Proteomes" id="UP000053820"/>
    </source>
</evidence>
<name>A0A0C9WEU4_9AGAM</name>